<protein>
    <recommendedName>
        <fullName evidence="1">Secretion system C-terminal sorting domain-containing protein</fullName>
    </recommendedName>
</protein>
<organism evidence="2 3">
    <name type="scientific">candidate division LCP-89 bacterium B3_LCP</name>
    <dbReference type="NCBI Taxonomy" id="2012998"/>
    <lineage>
        <taxon>Bacteria</taxon>
        <taxon>Pseudomonadati</taxon>
        <taxon>Bacteria division LCP-89</taxon>
    </lineage>
</organism>
<evidence type="ECO:0000259" key="1">
    <source>
        <dbReference type="Pfam" id="PF18962"/>
    </source>
</evidence>
<dbReference type="Proteomes" id="UP000319619">
    <property type="component" value="Unassembled WGS sequence"/>
</dbReference>
<sequence length="57" mass="6299">MSIYDIQGRLLTTLVDSFRDAGAHEITFNASNLPSGIYFARMETGGYSAVQKLVLMK</sequence>
<gene>
    <name evidence="2" type="ORF">CEE37_07155</name>
</gene>
<dbReference type="EMBL" id="NJBN01000004">
    <property type="protein sequence ID" value="TKJ40734.1"/>
    <property type="molecule type" value="Genomic_DNA"/>
</dbReference>
<dbReference type="Pfam" id="PF18962">
    <property type="entry name" value="Por_Secre_tail"/>
    <property type="match status" value="1"/>
</dbReference>
<name>A0A532V0J1_UNCL8</name>
<feature type="domain" description="Secretion system C-terminal sorting" evidence="1">
    <location>
        <begin position="2"/>
        <end position="54"/>
    </location>
</feature>
<reference evidence="2 3" key="1">
    <citation type="submission" date="2017-06" db="EMBL/GenBank/DDBJ databases">
        <title>Novel microbial phyla capable of carbon fixation and sulfur reduction in deep-sea sediments.</title>
        <authorList>
            <person name="Huang J."/>
            <person name="Baker B."/>
            <person name="Wang Y."/>
        </authorList>
    </citation>
    <scope>NUCLEOTIDE SEQUENCE [LARGE SCALE GENOMIC DNA]</scope>
    <source>
        <strain evidence="2">B3_LCP</strain>
    </source>
</reference>
<accession>A0A532V0J1</accession>
<dbReference type="InterPro" id="IPR026444">
    <property type="entry name" value="Secre_tail"/>
</dbReference>
<dbReference type="AlphaFoldDB" id="A0A532V0J1"/>
<dbReference type="NCBIfam" id="TIGR04183">
    <property type="entry name" value="Por_Secre_tail"/>
    <property type="match status" value="1"/>
</dbReference>
<evidence type="ECO:0000313" key="2">
    <source>
        <dbReference type="EMBL" id="TKJ40734.1"/>
    </source>
</evidence>
<comment type="caution">
    <text evidence="2">The sequence shown here is derived from an EMBL/GenBank/DDBJ whole genome shotgun (WGS) entry which is preliminary data.</text>
</comment>
<dbReference type="Gene3D" id="2.60.40.4070">
    <property type="match status" value="1"/>
</dbReference>
<evidence type="ECO:0000313" key="3">
    <source>
        <dbReference type="Proteomes" id="UP000319619"/>
    </source>
</evidence>
<proteinExistence type="predicted"/>